<dbReference type="PROSITE" id="PS51257">
    <property type="entry name" value="PROKAR_LIPOPROTEIN"/>
    <property type="match status" value="1"/>
</dbReference>
<gene>
    <name evidence="2" type="ORF">FEF65_12810</name>
</gene>
<accession>A0A5R9GM15</accession>
<proteinExistence type="predicted"/>
<keyword evidence="1" id="KW-0732">Signal</keyword>
<comment type="caution">
    <text evidence="2">The sequence shown here is derived from an EMBL/GenBank/DDBJ whole genome shotgun (WGS) entry which is preliminary data.</text>
</comment>
<dbReference type="AlphaFoldDB" id="A0A5R9GM15"/>
<name>A0A5R9GM15_9PROT</name>
<protein>
    <recommendedName>
        <fullName evidence="4">Lipoprotein</fullName>
    </recommendedName>
</protein>
<reference evidence="2 3" key="1">
    <citation type="journal article" date="2019" name="Appl. Environ. Microbiol.">
        <title>Environmental Evidence and Genomic Insight of Iron-oxidizing Bacteria Preference Towards More Corrosion Resistant Stainless Steel at Higher Salinities.</title>
        <authorList>
            <person name="Garrison C.E."/>
            <person name="Price K.A."/>
            <person name="Field E.K."/>
        </authorList>
    </citation>
    <scope>NUCLEOTIDE SEQUENCE [LARGE SCALE GENOMIC DNA]</scope>
    <source>
        <strain evidence="2 3">P3</strain>
    </source>
</reference>
<evidence type="ECO:0000256" key="1">
    <source>
        <dbReference type="SAM" id="SignalP"/>
    </source>
</evidence>
<feature type="signal peptide" evidence="1">
    <location>
        <begin position="1"/>
        <end position="31"/>
    </location>
</feature>
<dbReference type="RefSeq" id="WP_138240220.1">
    <property type="nucleotide sequence ID" value="NZ_VBRY01000016.1"/>
</dbReference>
<keyword evidence="3" id="KW-1185">Reference proteome</keyword>
<organism evidence="2 3">
    <name type="scientific">Mariprofundus erugo</name>
    <dbReference type="NCBI Taxonomy" id="2528639"/>
    <lineage>
        <taxon>Bacteria</taxon>
        <taxon>Pseudomonadati</taxon>
        <taxon>Pseudomonadota</taxon>
        <taxon>Candidatius Mariprofundia</taxon>
        <taxon>Mariprofundales</taxon>
        <taxon>Mariprofundaceae</taxon>
        <taxon>Mariprofundus</taxon>
    </lineage>
</organism>
<feature type="chain" id="PRO_5024460129" description="Lipoprotein" evidence="1">
    <location>
        <begin position="32"/>
        <end position="254"/>
    </location>
</feature>
<dbReference type="Proteomes" id="UP000306585">
    <property type="component" value="Unassembled WGS sequence"/>
</dbReference>
<evidence type="ECO:0000313" key="3">
    <source>
        <dbReference type="Proteomes" id="UP000306585"/>
    </source>
</evidence>
<evidence type="ECO:0008006" key="4">
    <source>
        <dbReference type="Google" id="ProtNLM"/>
    </source>
</evidence>
<sequence>MNFMSRMCMPGTLRRMMLAASVLLFTGCATVHDMGLTKSTKTLDLKGKGLVLMSMEISNQYKSDYQPQVILAYVETPDARQKADRHNFKTDLEGTVSSSSGSRYLLRMDLEPGHYVVRGASCMYQGIFIMAQCMMPIHGDIEVKANSVTYIGRASGVMRERHGNEFRAGPVIPLVDQSVTGFASGTFDVTISDQSQEDISAYQDIFPALRKADIEVHVLPPFDRERAQRWWDSNGKDETQDVKHARLDAAAVEH</sequence>
<evidence type="ECO:0000313" key="2">
    <source>
        <dbReference type="EMBL" id="TLS65473.1"/>
    </source>
</evidence>
<dbReference type="EMBL" id="VBRY01000016">
    <property type="protein sequence ID" value="TLS65473.1"/>
    <property type="molecule type" value="Genomic_DNA"/>
</dbReference>